<evidence type="ECO:0000313" key="2">
    <source>
        <dbReference type="EMBL" id="ODV71873.1"/>
    </source>
</evidence>
<name>A0A1E4RX79_CYBJN</name>
<dbReference type="EMBL" id="KV453937">
    <property type="protein sequence ID" value="ODV71873.1"/>
    <property type="molecule type" value="Genomic_DNA"/>
</dbReference>
<organism evidence="2 3">
    <name type="scientific">Cyberlindnera jadinii (strain ATCC 18201 / CBS 1600 / BCRC 20928 / JCM 3617 / NBRC 0987 / NRRL Y-1542)</name>
    <name type="common">Torula yeast</name>
    <name type="synonym">Candida utilis</name>
    <dbReference type="NCBI Taxonomy" id="983966"/>
    <lineage>
        <taxon>Eukaryota</taxon>
        <taxon>Fungi</taxon>
        <taxon>Dikarya</taxon>
        <taxon>Ascomycota</taxon>
        <taxon>Saccharomycotina</taxon>
        <taxon>Saccharomycetes</taxon>
        <taxon>Phaffomycetales</taxon>
        <taxon>Phaffomycetaceae</taxon>
        <taxon>Cyberlindnera</taxon>
    </lineage>
</organism>
<feature type="transmembrane region" description="Helical" evidence="1">
    <location>
        <begin position="101"/>
        <end position="120"/>
    </location>
</feature>
<dbReference type="GeneID" id="30990985"/>
<gene>
    <name evidence="2" type="ORF">CYBJADRAFT_174529</name>
</gene>
<protein>
    <submittedName>
        <fullName evidence="2">Uncharacterized protein</fullName>
    </submittedName>
</protein>
<dbReference type="AlphaFoldDB" id="A0A1E4RX79"/>
<feature type="transmembrane region" description="Helical" evidence="1">
    <location>
        <begin position="40"/>
        <end position="58"/>
    </location>
</feature>
<dbReference type="RefSeq" id="XP_020068912.1">
    <property type="nucleotide sequence ID" value="XM_020216589.1"/>
</dbReference>
<keyword evidence="1" id="KW-0472">Membrane</keyword>
<evidence type="ECO:0000256" key="1">
    <source>
        <dbReference type="SAM" id="Phobius"/>
    </source>
</evidence>
<dbReference type="Proteomes" id="UP000094389">
    <property type="component" value="Unassembled WGS sequence"/>
</dbReference>
<evidence type="ECO:0000313" key="3">
    <source>
        <dbReference type="Proteomes" id="UP000094389"/>
    </source>
</evidence>
<keyword evidence="1" id="KW-0812">Transmembrane</keyword>
<dbReference type="OrthoDB" id="4074030at2759"/>
<feature type="transmembrane region" description="Helical" evidence="1">
    <location>
        <begin position="70"/>
        <end position="89"/>
    </location>
</feature>
<sequence length="133" mass="15735">MPRLRRSVQKIDGLQTGPIDSEEQDELVDLLKLENYQTNWQFINILTVLYLFPIPLFIHLRYYRRLPVDSFLSIVVQIFSVVGVRYLSFFPTEGGFVLKQLTKHLVFDTFMNIIAVVVLWRQLDLILDFAVEW</sequence>
<accession>A0A1E4RX79</accession>
<keyword evidence="1" id="KW-1133">Transmembrane helix</keyword>
<reference evidence="2 3" key="1">
    <citation type="journal article" date="2016" name="Proc. Natl. Acad. Sci. U.S.A.">
        <title>Comparative genomics of biotechnologically important yeasts.</title>
        <authorList>
            <person name="Riley R."/>
            <person name="Haridas S."/>
            <person name="Wolfe K.H."/>
            <person name="Lopes M.R."/>
            <person name="Hittinger C.T."/>
            <person name="Goeker M."/>
            <person name="Salamov A.A."/>
            <person name="Wisecaver J.H."/>
            <person name="Long T.M."/>
            <person name="Calvey C.H."/>
            <person name="Aerts A.L."/>
            <person name="Barry K.W."/>
            <person name="Choi C."/>
            <person name="Clum A."/>
            <person name="Coughlan A.Y."/>
            <person name="Deshpande S."/>
            <person name="Douglass A.P."/>
            <person name="Hanson S.J."/>
            <person name="Klenk H.-P."/>
            <person name="LaButti K.M."/>
            <person name="Lapidus A."/>
            <person name="Lindquist E.A."/>
            <person name="Lipzen A.M."/>
            <person name="Meier-Kolthoff J.P."/>
            <person name="Ohm R.A."/>
            <person name="Otillar R.P."/>
            <person name="Pangilinan J.L."/>
            <person name="Peng Y."/>
            <person name="Rokas A."/>
            <person name="Rosa C.A."/>
            <person name="Scheuner C."/>
            <person name="Sibirny A.A."/>
            <person name="Slot J.C."/>
            <person name="Stielow J.B."/>
            <person name="Sun H."/>
            <person name="Kurtzman C.P."/>
            <person name="Blackwell M."/>
            <person name="Grigoriev I.V."/>
            <person name="Jeffries T.W."/>
        </authorList>
    </citation>
    <scope>NUCLEOTIDE SEQUENCE [LARGE SCALE GENOMIC DNA]</scope>
    <source>
        <strain evidence="3">ATCC 18201 / CBS 1600 / BCRC 20928 / JCM 3617 / NBRC 0987 / NRRL Y-1542</strain>
    </source>
</reference>
<dbReference type="OMA" id="WQFINIL"/>
<keyword evidence="3" id="KW-1185">Reference proteome</keyword>
<proteinExistence type="predicted"/>